<keyword evidence="2" id="KW-0507">mRNA processing</keyword>
<evidence type="ECO:0000256" key="3">
    <source>
        <dbReference type="ARBA" id="ARBA00023242"/>
    </source>
</evidence>
<dbReference type="InterPro" id="IPR032460">
    <property type="entry name" value="Symplekin/Pta1_N"/>
</dbReference>
<dbReference type="OrthoDB" id="331600at2759"/>
<feature type="domain" description="Symplekin/Pta1 N-terminal" evidence="5">
    <location>
        <begin position="105"/>
        <end position="318"/>
    </location>
</feature>
<evidence type="ECO:0000256" key="1">
    <source>
        <dbReference type="ARBA" id="ARBA00004123"/>
    </source>
</evidence>
<dbReference type="InterPro" id="IPR021850">
    <property type="entry name" value="Symplekin/Pta1"/>
</dbReference>
<evidence type="ECO:0000259" key="5">
    <source>
        <dbReference type="Pfam" id="PF11935"/>
    </source>
</evidence>
<keyword evidence="8" id="KW-1185">Reference proteome</keyword>
<evidence type="ECO:0000313" key="8">
    <source>
        <dbReference type="Proteomes" id="UP000294933"/>
    </source>
</evidence>
<evidence type="ECO:0000256" key="4">
    <source>
        <dbReference type="SAM" id="MobiDB-lite"/>
    </source>
</evidence>
<evidence type="ECO:0000256" key="2">
    <source>
        <dbReference type="ARBA" id="ARBA00022664"/>
    </source>
</evidence>
<dbReference type="SUPFAM" id="SSF48371">
    <property type="entry name" value="ARM repeat"/>
    <property type="match status" value="1"/>
</dbReference>
<dbReference type="InterPro" id="IPR016024">
    <property type="entry name" value="ARM-type_fold"/>
</dbReference>
<accession>A0A4Y7Q900</accession>
<dbReference type="InterPro" id="IPR022075">
    <property type="entry name" value="Symplekin_C"/>
</dbReference>
<dbReference type="Proteomes" id="UP000294933">
    <property type="component" value="Unassembled WGS sequence"/>
</dbReference>
<reference evidence="7 8" key="1">
    <citation type="submission" date="2018-06" db="EMBL/GenBank/DDBJ databases">
        <title>A transcriptomic atlas of mushroom development highlights an independent origin of complex multicellularity.</title>
        <authorList>
            <consortium name="DOE Joint Genome Institute"/>
            <person name="Krizsan K."/>
            <person name="Almasi E."/>
            <person name="Merenyi Z."/>
            <person name="Sahu N."/>
            <person name="Viragh M."/>
            <person name="Koszo T."/>
            <person name="Mondo S."/>
            <person name="Kiss B."/>
            <person name="Balint B."/>
            <person name="Kues U."/>
            <person name="Barry K."/>
            <person name="Hegedus J.C."/>
            <person name="Henrissat B."/>
            <person name="Johnson J."/>
            <person name="Lipzen A."/>
            <person name="Ohm R."/>
            <person name="Nagy I."/>
            <person name="Pangilinan J."/>
            <person name="Yan J."/>
            <person name="Xiong Y."/>
            <person name="Grigoriev I.V."/>
            <person name="Hibbett D.S."/>
            <person name="Nagy L.G."/>
        </authorList>
    </citation>
    <scope>NUCLEOTIDE SEQUENCE [LARGE SCALE GENOMIC DNA]</scope>
    <source>
        <strain evidence="7 8">SZMC22713</strain>
    </source>
</reference>
<feature type="compositionally biased region" description="Polar residues" evidence="4">
    <location>
        <begin position="404"/>
        <end position="428"/>
    </location>
</feature>
<feature type="region of interest" description="Disordered" evidence="4">
    <location>
        <begin position="754"/>
        <end position="784"/>
    </location>
</feature>
<comment type="subcellular location">
    <subcellularLocation>
        <location evidence="1">Nucleus</location>
    </subcellularLocation>
</comment>
<dbReference type="EMBL" id="ML170168">
    <property type="protein sequence ID" value="TDL24074.1"/>
    <property type="molecule type" value="Genomic_DNA"/>
</dbReference>
<dbReference type="VEuPathDB" id="FungiDB:BD410DRAFT_767966"/>
<dbReference type="GO" id="GO:0005847">
    <property type="term" value="C:mRNA cleavage and polyadenylation specificity factor complex"/>
    <property type="evidence" value="ECO:0007669"/>
    <property type="project" value="TreeGrafter"/>
</dbReference>
<sequence>MAENPLDPLQTLTAALAVPPDSREQAELLAALRENLEAHPAPIPVLCQTLIRTVSNSQDSLLKRWVLELVQFGLCRSTLSIDVRTSLASASLEVLVGLLHDANSVTVRIVVQTFATVYPLLFRFLCTNRQQRQLWDLLIQGKAKILEFVWAPNVSNGVKLAAVKFMQRVILVQTRGVSDPRLQNKNDPNLSFCPADHPFIPVGALEAEGTRLLEGVITILYTSPNPDIVTAVVNSWSGLAKQRPAQTHLIISALASWTPAALSALPASSVKSVEKAVRILLAHLARVPLGAPYAHQIGEALAQQNARMEQAAINERNRKAAAAAEANRKRTISGLSDESGDAKRLKTDHPSAAIVEALASFDFSSLPATLVTDLIVANLQAISGPDLLNAVQTYRQAHGIRDPQASTSTAPADTKSSTPQPVPQSTVKQEPVDPLQMDIDDDEIEYEPDKLNLELSGHVGPMQTGIEGVGGADFDLEDMQFVDFKIPPPKDLQEEERSAIVRASMARMWDGSGDLVPVGGDGTMADSHRPNQGASPNDLWMLLLVRMVTRVAHPDPASNTESERIVPMEEQDEQEPMKVDTVSQMERVRNTICDYIIADFPTRVRLAITWMNEEWFNDRIQQSEDPNWRQNYPTWVHHLVSRYEPLLDAKDRTFARFLLDIPLVPPDVLNLLRDLCIDQERMQVGFTTLREFVSQRPPMRTQAMKILLDLSTHPEKVTRGAAIITLKRWATPDICPMNDMIRNFALQLLRRLQSRPTPDSKPPDSDMNGDASHADEAMEDGEMPQEELVQTEYLPAQIDLPAQKPQVLQHVELIFALCVKVPELLDEIFAAYGQMEVTVQETVQELITPLIRSLGSSHGRLLTLMRTFPPGAETLAFRVLTIFTENGRPSAPLVSLVKSLISERDLDAKFLIPIIAEMDKADIIRHLPRIVSMLNGSAENKALVRNVFAAIVTTPPQTFGSVTSNLPRVRQSELLTPAELMVLLHESEKEIGLKSAIEAIGICFSMTDVFRSEILAVVMQQIVDEPVLPVLFLRTVIQAVTTYKSLVGFVSTTLLSRLITKKIWTNPPLWEGFIRCAKTIAPASFNALLQLPKDQLRELVDKQPNLKAGLREYVLKKAGNKARQAGFLDLFGDDQHVNPVSPQAGESPLPTTPQQIVTPPAVPASPA</sequence>
<dbReference type="InterPro" id="IPR011989">
    <property type="entry name" value="ARM-like"/>
</dbReference>
<dbReference type="GO" id="GO:0006397">
    <property type="term" value="P:mRNA processing"/>
    <property type="evidence" value="ECO:0007669"/>
    <property type="project" value="UniProtKB-KW"/>
</dbReference>
<proteinExistence type="predicted"/>
<gene>
    <name evidence="7" type="ORF">BD410DRAFT_767966</name>
</gene>
<feature type="domain" description="Symplekin C-terminal" evidence="6">
    <location>
        <begin position="907"/>
        <end position="1102"/>
    </location>
</feature>
<name>A0A4Y7Q900_9AGAM</name>
<dbReference type="Gene3D" id="1.25.10.10">
    <property type="entry name" value="Leucine-rich Repeat Variant"/>
    <property type="match status" value="1"/>
</dbReference>
<organism evidence="7 8">
    <name type="scientific">Rickenella mellea</name>
    <dbReference type="NCBI Taxonomy" id="50990"/>
    <lineage>
        <taxon>Eukaryota</taxon>
        <taxon>Fungi</taxon>
        <taxon>Dikarya</taxon>
        <taxon>Basidiomycota</taxon>
        <taxon>Agaricomycotina</taxon>
        <taxon>Agaricomycetes</taxon>
        <taxon>Hymenochaetales</taxon>
        <taxon>Rickenellaceae</taxon>
        <taxon>Rickenella</taxon>
    </lineage>
</organism>
<feature type="region of interest" description="Disordered" evidence="4">
    <location>
        <begin position="1138"/>
        <end position="1167"/>
    </location>
</feature>
<protein>
    <recommendedName>
        <fullName evidence="9">Symplekin</fullName>
    </recommendedName>
</protein>
<dbReference type="PANTHER" id="PTHR15245">
    <property type="entry name" value="SYMPLEKIN-RELATED"/>
    <property type="match status" value="1"/>
</dbReference>
<evidence type="ECO:0000259" key="6">
    <source>
        <dbReference type="Pfam" id="PF12295"/>
    </source>
</evidence>
<evidence type="ECO:0008006" key="9">
    <source>
        <dbReference type="Google" id="ProtNLM"/>
    </source>
</evidence>
<dbReference type="Pfam" id="PF11935">
    <property type="entry name" value="SYMPK_PTA1_N"/>
    <property type="match status" value="1"/>
</dbReference>
<evidence type="ECO:0000313" key="7">
    <source>
        <dbReference type="EMBL" id="TDL24074.1"/>
    </source>
</evidence>
<feature type="region of interest" description="Disordered" evidence="4">
    <location>
        <begin position="321"/>
        <end position="344"/>
    </location>
</feature>
<keyword evidence="3" id="KW-0539">Nucleus</keyword>
<feature type="region of interest" description="Disordered" evidence="4">
    <location>
        <begin position="400"/>
        <end position="435"/>
    </location>
</feature>
<dbReference type="Pfam" id="PF12295">
    <property type="entry name" value="Symplekin_C"/>
    <property type="match status" value="1"/>
</dbReference>
<dbReference type="STRING" id="50990.A0A4Y7Q900"/>
<dbReference type="AlphaFoldDB" id="A0A4Y7Q900"/>
<dbReference type="PANTHER" id="PTHR15245:SF20">
    <property type="entry name" value="SYMPLEKIN"/>
    <property type="match status" value="1"/>
</dbReference>